<reference evidence="2" key="1">
    <citation type="submission" date="2009-05" db="EMBL/GenBank/DDBJ databases">
        <title>The genome sequence of Ajellomyces capsulatus strain H143.</title>
        <authorList>
            <person name="Champion M."/>
            <person name="Cuomo C.A."/>
            <person name="Ma L.-J."/>
            <person name="Henn M.R."/>
            <person name="Sil A."/>
            <person name="Goldman B."/>
            <person name="Young S.K."/>
            <person name="Kodira C.D."/>
            <person name="Zeng Q."/>
            <person name="Koehrsen M."/>
            <person name="Alvarado L."/>
            <person name="Berlin A.M."/>
            <person name="Borenstein D."/>
            <person name="Chen Z."/>
            <person name="Engels R."/>
            <person name="Freedman E."/>
            <person name="Gellesch M."/>
            <person name="Goldberg J."/>
            <person name="Griggs A."/>
            <person name="Gujja S."/>
            <person name="Heiman D.I."/>
            <person name="Hepburn T.A."/>
            <person name="Howarth C."/>
            <person name="Jen D."/>
            <person name="Larson L."/>
            <person name="Lewis B."/>
            <person name="Mehta T."/>
            <person name="Park D."/>
            <person name="Pearson M."/>
            <person name="Roberts A."/>
            <person name="Saif S."/>
            <person name="Shea T.D."/>
            <person name="Shenoy N."/>
            <person name="Sisk P."/>
            <person name="Stolte C."/>
            <person name="Sykes S."/>
            <person name="Walk T."/>
            <person name="White J."/>
            <person name="Yandava C."/>
            <person name="Klein B."/>
            <person name="McEwen J.G."/>
            <person name="Puccia R."/>
            <person name="Goldman G.H."/>
            <person name="Felipe M.S."/>
            <person name="Nino-Vega G."/>
            <person name="San-Blas G."/>
            <person name="Taylor J.W."/>
            <person name="Mendoza L."/>
            <person name="Galagan J.E."/>
            <person name="Nusbaum C."/>
            <person name="Birren B.W."/>
        </authorList>
    </citation>
    <scope>NUCLEOTIDE SEQUENCE [LARGE SCALE GENOMIC DNA]</scope>
    <source>
        <strain evidence="2">H143</strain>
    </source>
</reference>
<organism evidence="1 2">
    <name type="scientific">Ajellomyces capsulatus (strain H143)</name>
    <name type="common">Darling's disease fungus</name>
    <name type="synonym">Histoplasma capsulatum</name>
    <dbReference type="NCBI Taxonomy" id="544712"/>
    <lineage>
        <taxon>Eukaryota</taxon>
        <taxon>Fungi</taxon>
        <taxon>Dikarya</taxon>
        <taxon>Ascomycota</taxon>
        <taxon>Pezizomycotina</taxon>
        <taxon>Eurotiomycetes</taxon>
        <taxon>Eurotiomycetidae</taxon>
        <taxon>Onygenales</taxon>
        <taxon>Ajellomycetaceae</taxon>
        <taxon>Histoplasma</taxon>
    </lineage>
</organism>
<dbReference type="Proteomes" id="UP000002624">
    <property type="component" value="Unassembled WGS sequence"/>
</dbReference>
<evidence type="ECO:0000313" key="1">
    <source>
        <dbReference type="EMBL" id="EER43516.1"/>
    </source>
</evidence>
<gene>
    <name evidence="1" type="ORF">HCDG_01546</name>
</gene>
<sequence>MPKMMIRDADRNVWLSVTIAAEAGQEDLVWSMKKKLKVGATIGVKLSSLPSLHDKRSLKERSLTDRTSDVRRIERFKGNNSQISPSAQSSFISDVSPWEEFPKDGLFNKNDKFNLPVFDNSRIGR</sequence>
<proteinExistence type="predicted"/>
<dbReference type="OMA" id="MMIRDAD"/>
<accession>C6H7Y5</accession>
<dbReference type="AlphaFoldDB" id="C6H7Y5"/>
<dbReference type="HOGENOM" id="CLU_1992003_0_0_1"/>
<evidence type="ECO:0000313" key="2">
    <source>
        <dbReference type="Proteomes" id="UP000002624"/>
    </source>
</evidence>
<dbReference type="EMBL" id="GG692420">
    <property type="protein sequence ID" value="EER43516.1"/>
    <property type="molecule type" value="Genomic_DNA"/>
</dbReference>
<dbReference type="VEuPathDB" id="FungiDB:HCDG_01546"/>
<protein>
    <submittedName>
        <fullName evidence="1">Uncharacterized protein</fullName>
    </submittedName>
</protein>
<name>C6H7Y5_AJECH</name>